<gene>
    <name evidence="2" type="ORF">LQ318_08605</name>
</gene>
<dbReference type="EMBL" id="JAJNDC010000002">
    <property type="protein sequence ID" value="MCW9712964.1"/>
    <property type="molecule type" value="Genomic_DNA"/>
</dbReference>
<dbReference type="RefSeq" id="WP_265789337.1">
    <property type="nucleotide sequence ID" value="NZ_BAABRS010000002.1"/>
</dbReference>
<keyword evidence="1" id="KW-0472">Membrane</keyword>
<feature type="transmembrane region" description="Helical" evidence="1">
    <location>
        <begin position="20"/>
        <end position="43"/>
    </location>
</feature>
<name>A0ABT3PYN5_9BACT</name>
<sequence length="192" mass="21441">MTESNSHKEDPSGNSTKRLVKVLVIIGIGIPVLVELMTLFNLINVQIFEGEQEVNQQNESIAELRAIEEGDTLFADYSNALTINLLRIKVSAQEWRFALGLNSVDSLVQQQLQVKVDSLKLQSGKILSGTGNNPWEIDDTVPLAMSAEWELPNGDIPGILYISSFQYIESDSTKRIQQEIPLGKIPVRYNQE</sequence>
<reference evidence="2 3" key="1">
    <citation type="submission" date="2021-11" db="EMBL/GenBank/DDBJ databases">
        <title>Aliifidinibius sp. nov., a new bacterium isolated from saline soil.</title>
        <authorList>
            <person name="Galisteo C."/>
            <person name="De La Haba R."/>
            <person name="Sanchez-Porro C."/>
            <person name="Ventosa A."/>
        </authorList>
    </citation>
    <scope>NUCLEOTIDE SEQUENCE [LARGE SCALE GENOMIC DNA]</scope>
    <source>
        <strain evidence="2 3">KACC 190600</strain>
    </source>
</reference>
<organism evidence="2 3">
    <name type="scientific">Fodinibius salicampi</name>
    <dbReference type="NCBI Taxonomy" id="1920655"/>
    <lineage>
        <taxon>Bacteria</taxon>
        <taxon>Pseudomonadati</taxon>
        <taxon>Balneolota</taxon>
        <taxon>Balneolia</taxon>
        <taxon>Balneolales</taxon>
        <taxon>Balneolaceae</taxon>
        <taxon>Fodinibius</taxon>
    </lineage>
</organism>
<proteinExistence type="predicted"/>
<keyword evidence="1" id="KW-0812">Transmembrane</keyword>
<evidence type="ECO:0000256" key="1">
    <source>
        <dbReference type="SAM" id="Phobius"/>
    </source>
</evidence>
<protein>
    <submittedName>
        <fullName evidence="2">Uncharacterized protein</fullName>
    </submittedName>
</protein>
<keyword evidence="1" id="KW-1133">Transmembrane helix</keyword>
<accession>A0ABT3PYN5</accession>
<evidence type="ECO:0000313" key="3">
    <source>
        <dbReference type="Proteomes" id="UP001207337"/>
    </source>
</evidence>
<keyword evidence="3" id="KW-1185">Reference proteome</keyword>
<comment type="caution">
    <text evidence="2">The sequence shown here is derived from an EMBL/GenBank/DDBJ whole genome shotgun (WGS) entry which is preliminary data.</text>
</comment>
<dbReference type="Proteomes" id="UP001207337">
    <property type="component" value="Unassembled WGS sequence"/>
</dbReference>
<evidence type="ECO:0000313" key="2">
    <source>
        <dbReference type="EMBL" id="MCW9712964.1"/>
    </source>
</evidence>